<protein>
    <submittedName>
        <fullName evidence="2">Uncharacterized protein</fullName>
    </submittedName>
</protein>
<gene>
    <name evidence="2" type="ORF">BU14_0033s0065</name>
</gene>
<feature type="compositionally biased region" description="Basic residues" evidence="1">
    <location>
        <begin position="452"/>
        <end position="462"/>
    </location>
</feature>
<evidence type="ECO:0000313" key="3">
    <source>
        <dbReference type="Proteomes" id="UP000218209"/>
    </source>
</evidence>
<sequence length="574" mass="58182">MESIDHPHCTNQPFGSRLAPCLQLHDRRGGGPAPPAASPLPLPTAASAGGGPHRLHLQRRGHDKPHPRHRFPFTPNVPFELGSTVSRPRRASGRANPTRRSSTSAVAPPDHGHAGRRSHQQHPPPPPPTRTLRGLSELFPPPPAARPYDALLLDQFGVLHDGSAAYPLAPAAVAAAAAAGVVLLILSNTSRRSAEALAKLPALGFDGAPWAAAITSGELAHAELVGHPDRYRGTRVLHANWVGRGGVALGAAGLVPVGTDAAAAELLLTHGTEGVTASGSDGTDVVPVPYEQLTALVTSVARRRRRPAGGGGPPPPHPSSPSSLPPPPPVLLCANPDLVTVDGAALRPMPGALAAAYEAAGGPVVRLGKPAAPPYAAALAVLAAEYGVTDASRVLAVGDSVGHDVAGAIGAGLDSVFVAGGIDAARFGLAHDDAGDNAVGRGGGGGRPPGRSTRRRSTRCVWRRGSAAGGRRTPCRFFGGDAPPRGGRRGDAPWQWRLSGGACVGGWEGAAAAPPGVGWPWGGCGGVGGASRGGGAGATSAGCALWCAPPSCRRAYCCSVTEAAVEQWWQLVSC</sequence>
<dbReference type="PANTHER" id="PTHR19288">
    <property type="entry name" value="4-NITROPHENYLPHOSPHATASE-RELATED"/>
    <property type="match status" value="1"/>
</dbReference>
<dbReference type="Gene3D" id="3.40.50.1000">
    <property type="entry name" value="HAD superfamily/HAD-like"/>
    <property type="match status" value="2"/>
</dbReference>
<feature type="compositionally biased region" description="Pro residues" evidence="1">
    <location>
        <begin position="32"/>
        <end position="42"/>
    </location>
</feature>
<dbReference type="InterPro" id="IPR023214">
    <property type="entry name" value="HAD_sf"/>
</dbReference>
<dbReference type="Pfam" id="PF13344">
    <property type="entry name" value="Hydrolase_6"/>
    <property type="match status" value="1"/>
</dbReference>
<feature type="compositionally biased region" description="Pro residues" evidence="1">
    <location>
        <begin position="312"/>
        <end position="329"/>
    </location>
</feature>
<evidence type="ECO:0000313" key="2">
    <source>
        <dbReference type="EMBL" id="OSX80721.1"/>
    </source>
</evidence>
<dbReference type="Proteomes" id="UP000218209">
    <property type="component" value="Unassembled WGS sequence"/>
</dbReference>
<proteinExistence type="predicted"/>
<dbReference type="EMBL" id="KV918769">
    <property type="protein sequence ID" value="OSX80721.1"/>
    <property type="molecule type" value="Genomic_DNA"/>
</dbReference>
<reference evidence="2 3" key="1">
    <citation type="submission" date="2017-03" db="EMBL/GenBank/DDBJ databases">
        <title>WGS assembly of Porphyra umbilicalis.</title>
        <authorList>
            <person name="Brawley S.H."/>
            <person name="Blouin N.A."/>
            <person name="Ficko-Blean E."/>
            <person name="Wheeler G.L."/>
            <person name="Lohr M."/>
            <person name="Goodson H.V."/>
            <person name="Jenkins J.W."/>
            <person name="Blaby-Haas C.E."/>
            <person name="Helliwell K.E."/>
            <person name="Chan C."/>
            <person name="Marriage T."/>
            <person name="Bhattacharya D."/>
            <person name="Klein A.S."/>
            <person name="Badis Y."/>
            <person name="Brodie J."/>
            <person name="Cao Y."/>
            <person name="Collen J."/>
            <person name="Dittami S.M."/>
            <person name="Gachon C.M."/>
            <person name="Green B.R."/>
            <person name="Karpowicz S."/>
            <person name="Kim J.W."/>
            <person name="Kudahl U."/>
            <person name="Lin S."/>
            <person name="Michel G."/>
            <person name="Mittag M."/>
            <person name="Olson B.J."/>
            <person name="Pangilinan J."/>
            <person name="Peng Y."/>
            <person name="Qiu H."/>
            <person name="Shu S."/>
            <person name="Singer J.T."/>
            <person name="Smith A.G."/>
            <person name="Sprecher B.N."/>
            <person name="Wagner V."/>
            <person name="Wang W."/>
            <person name="Wang Z.-Y."/>
            <person name="Yan J."/>
            <person name="Yarish C."/>
            <person name="Zoeuner-Riek S."/>
            <person name="Zhuang Y."/>
            <person name="Zou Y."/>
            <person name="Lindquist E.A."/>
            <person name="Grimwood J."/>
            <person name="Barry K."/>
            <person name="Rokhsar D.S."/>
            <person name="Schmutz J."/>
            <person name="Stiller J.W."/>
            <person name="Grossman A.R."/>
            <person name="Prochnik S.E."/>
        </authorList>
    </citation>
    <scope>NUCLEOTIDE SEQUENCE [LARGE SCALE GENOMIC DNA]</scope>
    <source>
        <strain evidence="2">4086291</strain>
    </source>
</reference>
<dbReference type="AlphaFoldDB" id="A0A1X6PIM2"/>
<feature type="region of interest" description="Disordered" evidence="1">
    <location>
        <begin position="303"/>
        <end position="329"/>
    </location>
</feature>
<feature type="region of interest" description="Disordered" evidence="1">
    <location>
        <begin position="433"/>
        <end position="463"/>
    </location>
</feature>
<dbReference type="GO" id="GO:0016791">
    <property type="term" value="F:phosphatase activity"/>
    <property type="evidence" value="ECO:0007669"/>
    <property type="project" value="TreeGrafter"/>
</dbReference>
<name>A0A1X6PIM2_PORUM</name>
<dbReference type="GO" id="GO:0009507">
    <property type="term" value="C:chloroplast"/>
    <property type="evidence" value="ECO:0007669"/>
    <property type="project" value="TreeGrafter"/>
</dbReference>
<organism evidence="2 3">
    <name type="scientific">Porphyra umbilicalis</name>
    <name type="common">Purple laver</name>
    <name type="synonym">Red alga</name>
    <dbReference type="NCBI Taxonomy" id="2786"/>
    <lineage>
        <taxon>Eukaryota</taxon>
        <taxon>Rhodophyta</taxon>
        <taxon>Bangiophyceae</taxon>
        <taxon>Bangiales</taxon>
        <taxon>Bangiaceae</taxon>
        <taxon>Porphyra</taxon>
    </lineage>
</organism>
<dbReference type="PANTHER" id="PTHR19288:SF90">
    <property type="entry name" value="OS08G0542600 PROTEIN"/>
    <property type="match status" value="1"/>
</dbReference>
<evidence type="ECO:0000256" key="1">
    <source>
        <dbReference type="SAM" id="MobiDB-lite"/>
    </source>
</evidence>
<feature type="compositionally biased region" description="Basic residues" evidence="1">
    <location>
        <begin position="53"/>
        <end position="71"/>
    </location>
</feature>
<accession>A0A1X6PIM2</accession>
<dbReference type="Pfam" id="PF13242">
    <property type="entry name" value="Hydrolase_like"/>
    <property type="match status" value="1"/>
</dbReference>
<dbReference type="OrthoDB" id="426235at2759"/>
<dbReference type="InterPro" id="IPR006357">
    <property type="entry name" value="HAD-SF_hydro_IIA"/>
</dbReference>
<feature type="region of interest" description="Disordered" evidence="1">
    <location>
        <begin position="1"/>
        <end position="138"/>
    </location>
</feature>
<dbReference type="InterPro" id="IPR036412">
    <property type="entry name" value="HAD-like_sf"/>
</dbReference>
<dbReference type="SUPFAM" id="SSF56784">
    <property type="entry name" value="HAD-like"/>
    <property type="match status" value="1"/>
</dbReference>
<keyword evidence="3" id="KW-1185">Reference proteome</keyword>